<dbReference type="SUPFAM" id="SSF47729">
    <property type="entry name" value="IHF-like DNA-binding proteins"/>
    <property type="match status" value="1"/>
</dbReference>
<feature type="domain" description="HU" evidence="3">
    <location>
        <begin position="12"/>
        <end position="136"/>
    </location>
</feature>
<evidence type="ECO:0000256" key="2">
    <source>
        <dbReference type="SAM" id="MobiDB-lite"/>
    </source>
</evidence>
<dbReference type="NCBIfam" id="TIGR01201">
    <property type="entry name" value="HU_rel"/>
    <property type="match status" value="1"/>
</dbReference>
<dbReference type="InterPro" id="IPR005902">
    <property type="entry name" value="HU_DNA-bd_put"/>
</dbReference>
<feature type="region of interest" description="Disordered" evidence="2">
    <location>
        <begin position="135"/>
        <end position="168"/>
    </location>
</feature>
<reference evidence="4 5" key="1">
    <citation type="journal article" date="2014" name="Genome Announc.">
        <title>Draft Genome Sequences of Three Strains of Bacteroides pyogenes Isolated from a Cat and Swine.</title>
        <authorList>
            <person name="Sakamoto M."/>
            <person name="Oshima K."/>
            <person name="Suda W."/>
            <person name="Kitamura K."/>
            <person name="Iida T."/>
            <person name="Hattori M."/>
            <person name="Ohkuma M."/>
        </authorList>
    </citation>
    <scope>NUCLEOTIDE SEQUENCE [LARGE SCALE GENOMIC DNA]</scope>
    <source>
        <strain evidence="4 5">JCM 6292</strain>
    </source>
</reference>
<evidence type="ECO:0000259" key="3">
    <source>
        <dbReference type="Pfam" id="PF18291"/>
    </source>
</evidence>
<evidence type="ECO:0000313" key="4">
    <source>
        <dbReference type="EMBL" id="GAE15257.1"/>
    </source>
</evidence>
<dbReference type="Proteomes" id="UP000018861">
    <property type="component" value="Unassembled WGS sequence"/>
</dbReference>
<dbReference type="InterPro" id="IPR010992">
    <property type="entry name" value="IHF-like_DNA-bd_dom_sf"/>
</dbReference>
<sequence>MNVLNFKKKKSMALRYVVKKTVFGFDKQKTEKFVAKNVITNTVDFQTLCEEITKVGLVPSGVVKFVLDALIDTLNINLRKGISVQLGDFGCFRPGIKSRSQEVAEKVDSTTIERVKIVFTPGNKFRSMLRTVGVERQTESQKKAVTPAPFGGKPNPDTGSGEVPDPAL</sequence>
<dbReference type="GO" id="GO:0003677">
    <property type="term" value="F:DNA binding"/>
    <property type="evidence" value="ECO:0007669"/>
    <property type="project" value="UniProtKB-KW"/>
</dbReference>
<evidence type="ECO:0000256" key="1">
    <source>
        <dbReference type="ARBA" id="ARBA00023125"/>
    </source>
</evidence>
<gene>
    <name evidence="4" type="ORF">JCM6292_1506</name>
</gene>
<comment type="caution">
    <text evidence="4">The sequence shown here is derived from an EMBL/GenBank/DDBJ whole genome shotgun (WGS) entry which is preliminary data.</text>
</comment>
<dbReference type="InterPro" id="IPR041607">
    <property type="entry name" value="HU-HIG"/>
</dbReference>
<dbReference type="AlphaFoldDB" id="W4P646"/>
<keyword evidence="1" id="KW-0238">DNA-binding</keyword>
<proteinExistence type="predicted"/>
<dbReference type="EMBL" id="BAIQ01000013">
    <property type="protein sequence ID" value="GAE15257.1"/>
    <property type="molecule type" value="Genomic_DNA"/>
</dbReference>
<organism evidence="4 5">
    <name type="scientific">Bacteroides pyogenes JCM 6292</name>
    <dbReference type="NCBI Taxonomy" id="1235809"/>
    <lineage>
        <taxon>Bacteria</taxon>
        <taxon>Pseudomonadati</taxon>
        <taxon>Bacteroidota</taxon>
        <taxon>Bacteroidia</taxon>
        <taxon>Bacteroidales</taxon>
        <taxon>Bacteroidaceae</taxon>
        <taxon>Bacteroides</taxon>
    </lineage>
</organism>
<name>W4P646_9BACE</name>
<dbReference type="Pfam" id="PF18291">
    <property type="entry name" value="HU-HIG"/>
    <property type="match status" value="1"/>
</dbReference>
<accession>W4P646</accession>
<protein>
    <recommendedName>
        <fullName evidence="3">HU domain-containing protein</fullName>
    </recommendedName>
</protein>
<evidence type="ECO:0000313" key="5">
    <source>
        <dbReference type="Proteomes" id="UP000018861"/>
    </source>
</evidence>